<dbReference type="InterPro" id="IPR013154">
    <property type="entry name" value="ADH-like_N"/>
</dbReference>
<reference evidence="5" key="1">
    <citation type="submission" date="2018-09" db="EMBL/GenBank/DDBJ databases">
        <authorList>
            <person name="Zhu H."/>
        </authorList>
    </citation>
    <scope>NUCLEOTIDE SEQUENCE [LARGE SCALE GENOMIC DNA]</scope>
    <source>
        <strain evidence="5">K1W22B-1</strain>
    </source>
</reference>
<evidence type="ECO:0000259" key="2">
    <source>
        <dbReference type="Pfam" id="PF00107"/>
    </source>
</evidence>
<comment type="caution">
    <text evidence="4">The sequence shown here is derived from an EMBL/GenBank/DDBJ whole genome shotgun (WGS) entry which is preliminary data.</text>
</comment>
<gene>
    <name evidence="4" type="ORF">D4739_02575</name>
</gene>
<evidence type="ECO:0000256" key="1">
    <source>
        <dbReference type="ARBA" id="ARBA00023002"/>
    </source>
</evidence>
<protein>
    <submittedName>
        <fullName evidence="4">Alcohol dehydrogenase</fullName>
    </submittedName>
</protein>
<organism evidence="4 5">
    <name type="scientific">Nocardioides cavernaquae</name>
    <dbReference type="NCBI Taxonomy" id="2321396"/>
    <lineage>
        <taxon>Bacteria</taxon>
        <taxon>Bacillati</taxon>
        <taxon>Actinomycetota</taxon>
        <taxon>Actinomycetes</taxon>
        <taxon>Propionibacteriales</taxon>
        <taxon>Nocardioidaceae</taxon>
        <taxon>Nocardioides</taxon>
    </lineage>
</organism>
<feature type="domain" description="Alcohol dehydrogenase-like N-terminal" evidence="3">
    <location>
        <begin position="22"/>
        <end position="136"/>
    </location>
</feature>
<dbReference type="InterPro" id="IPR036291">
    <property type="entry name" value="NAD(P)-bd_dom_sf"/>
</dbReference>
<dbReference type="SUPFAM" id="SSF51735">
    <property type="entry name" value="NAD(P)-binding Rossmann-fold domains"/>
    <property type="match status" value="1"/>
</dbReference>
<dbReference type="Pfam" id="PF00107">
    <property type="entry name" value="ADH_zinc_N"/>
    <property type="match status" value="1"/>
</dbReference>
<sequence length="381" mass="40663">MKAAVCQHGDFTVQDVPRPEPGPGQLLLRVVRAGICGSDLHARQHADQLAELAGELGYDTIMRPEQQVVLGHEFLGELVAYGPKTRRRWKKGARIVALPMVRHHSGVHMVGFDVHSPGAFAEYVVVQEAFAFEVPKGVPDDVAAFTEPLAVAWHAVRRGDVGRRPAIVIGCGPIGLAVILMLKASGVKTIVASDLSPTRRELARQCGATVVVDPREQSPWTAYKQPGPVGSITEYANFGLNAIGTMRMVPLLPWGRLVRFGDTIGASPVGPVIFECVGVPGILDGILAGAPLLSRIVGVGVCMEPDTIRTVLGLNKEAEIRFVFGYDPQEFAHVLGLLASGRVDPTPLHTGTVGLSELGQAFADLGNPELHAKILVDPAQP</sequence>
<dbReference type="CDD" id="cd08262">
    <property type="entry name" value="Zn_ADH8"/>
    <property type="match status" value="1"/>
</dbReference>
<dbReference type="PANTHER" id="PTHR43189">
    <property type="entry name" value="ZINC-TYPE ALCOHOL DEHYDROGENASE-LIKE PROTEIN C1198.01-RELATED"/>
    <property type="match status" value="1"/>
</dbReference>
<dbReference type="OrthoDB" id="9797931at2"/>
<evidence type="ECO:0000313" key="4">
    <source>
        <dbReference type="EMBL" id="RJS45217.1"/>
    </source>
</evidence>
<dbReference type="Proteomes" id="UP000276542">
    <property type="component" value="Unassembled WGS sequence"/>
</dbReference>
<dbReference type="SUPFAM" id="SSF50129">
    <property type="entry name" value="GroES-like"/>
    <property type="match status" value="1"/>
</dbReference>
<dbReference type="Gene3D" id="3.40.50.720">
    <property type="entry name" value="NAD(P)-binding Rossmann-like Domain"/>
    <property type="match status" value="2"/>
</dbReference>
<dbReference type="EMBL" id="QYRP01000002">
    <property type="protein sequence ID" value="RJS45217.1"/>
    <property type="molecule type" value="Genomic_DNA"/>
</dbReference>
<evidence type="ECO:0000259" key="3">
    <source>
        <dbReference type="Pfam" id="PF08240"/>
    </source>
</evidence>
<dbReference type="InterPro" id="IPR013149">
    <property type="entry name" value="ADH-like_C"/>
</dbReference>
<keyword evidence="5" id="KW-1185">Reference proteome</keyword>
<name>A0A3A5HB73_9ACTN</name>
<dbReference type="Pfam" id="PF08240">
    <property type="entry name" value="ADH_N"/>
    <property type="match status" value="1"/>
</dbReference>
<dbReference type="PANTHER" id="PTHR43189:SF1">
    <property type="entry name" value="ZINC-TYPE ALCOHOL DEHYDROGENASE-LIKE PROTEIN C1198.01"/>
    <property type="match status" value="1"/>
</dbReference>
<keyword evidence="1" id="KW-0560">Oxidoreductase</keyword>
<dbReference type="InterPro" id="IPR011032">
    <property type="entry name" value="GroES-like_sf"/>
</dbReference>
<proteinExistence type="predicted"/>
<evidence type="ECO:0000313" key="5">
    <source>
        <dbReference type="Proteomes" id="UP000276542"/>
    </source>
</evidence>
<dbReference type="GO" id="GO:0016491">
    <property type="term" value="F:oxidoreductase activity"/>
    <property type="evidence" value="ECO:0007669"/>
    <property type="project" value="UniProtKB-KW"/>
</dbReference>
<feature type="domain" description="Alcohol dehydrogenase-like C-terminal" evidence="2">
    <location>
        <begin position="173"/>
        <end position="217"/>
    </location>
</feature>
<dbReference type="Gene3D" id="3.90.180.10">
    <property type="entry name" value="Medium-chain alcohol dehydrogenases, catalytic domain"/>
    <property type="match status" value="2"/>
</dbReference>
<dbReference type="AlphaFoldDB" id="A0A3A5HB73"/>
<accession>A0A3A5HB73</accession>